<feature type="binding site" evidence="10">
    <location>
        <position position="163"/>
    </location>
    <ligand>
        <name>UDP-N-acetyl-alpha-D-glucosamine</name>
        <dbReference type="ChEBI" id="CHEBI:57705"/>
    </ligand>
</feature>
<keyword evidence="6 10" id="KW-0573">Peptidoglycan synthesis</keyword>
<keyword evidence="4 10" id="KW-0808">Transferase</keyword>
<accession>A0A8J3EXE3</accession>
<feature type="domain" description="Glycosyltransferase family 28 N-terminal" evidence="11">
    <location>
        <begin position="1"/>
        <end position="138"/>
    </location>
</feature>
<reference evidence="13" key="2">
    <citation type="submission" date="2020-09" db="EMBL/GenBank/DDBJ databases">
        <authorList>
            <person name="Sun Q."/>
            <person name="Sedlacek I."/>
        </authorList>
    </citation>
    <scope>NUCLEOTIDE SEQUENCE</scope>
    <source>
        <strain evidence="13">CCM 8606</strain>
    </source>
</reference>
<dbReference type="GO" id="GO:0005975">
    <property type="term" value="P:carbohydrate metabolic process"/>
    <property type="evidence" value="ECO:0007669"/>
    <property type="project" value="InterPro"/>
</dbReference>
<comment type="caution">
    <text evidence="13">The sequence shown here is derived from an EMBL/GenBank/DDBJ whole genome shotgun (WGS) entry which is preliminary data.</text>
</comment>
<dbReference type="Pfam" id="PF03033">
    <property type="entry name" value="Glyco_transf_28"/>
    <property type="match status" value="1"/>
</dbReference>
<keyword evidence="5 10" id="KW-0133">Cell shape</keyword>
<feature type="binding site" evidence="10">
    <location>
        <position position="121"/>
    </location>
    <ligand>
        <name>UDP-N-acetyl-alpha-D-glucosamine</name>
        <dbReference type="ChEBI" id="CHEBI:57705"/>
    </ligand>
</feature>
<evidence type="ECO:0000313" key="14">
    <source>
        <dbReference type="Proteomes" id="UP000619536"/>
    </source>
</evidence>
<dbReference type="EC" id="2.4.1.227" evidence="10"/>
<evidence type="ECO:0000256" key="10">
    <source>
        <dbReference type="HAMAP-Rule" id="MF_00033"/>
    </source>
</evidence>
<evidence type="ECO:0000313" key="13">
    <source>
        <dbReference type="EMBL" id="GGI13072.1"/>
    </source>
</evidence>
<comment type="function">
    <text evidence="10">Cell wall formation. Catalyzes the transfer of a GlcNAc subunit on undecaprenyl-pyrophosphoryl-MurNAc-pentapeptide (lipid intermediate I) to form undecaprenyl-pyrophosphoryl-MurNAc-(pentapeptide)GlcNAc (lipid intermediate II).</text>
</comment>
<gene>
    <name evidence="10 13" type="primary">murG</name>
    <name evidence="13" type="ORF">GCM10007377_04130</name>
</gene>
<dbReference type="Gene3D" id="3.40.50.2000">
    <property type="entry name" value="Glycogen Phosphorylase B"/>
    <property type="match status" value="2"/>
</dbReference>
<evidence type="ECO:0000256" key="2">
    <source>
        <dbReference type="ARBA" id="ARBA00022618"/>
    </source>
</evidence>
<name>A0A8J3EXE3_9BIFI</name>
<dbReference type="GO" id="GO:0005886">
    <property type="term" value="C:plasma membrane"/>
    <property type="evidence" value="ECO:0007669"/>
    <property type="project" value="UniProtKB-SubCell"/>
</dbReference>
<dbReference type="EMBL" id="BMDH01000001">
    <property type="protein sequence ID" value="GGI13072.1"/>
    <property type="molecule type" value="Genomic_DNA"/>
</dbReference>
<dbReference type="InterPro" id="IPR004276">
    <property type="entry name" value="GlycoTrans_28_N"/>
</dbReference>
<sequence>MLAGGGTAGHVNPLLAIAKAISEQEPTASINVIGTAVGLEHTLVPQAGYPLQTIEKVPFPRSITPQTFVFPFKLARQIKRVKQIIIASHADVVVGVGGYASAPAYIAAHQLGIPLVIHEQNARAGMANKLGARWAQFVGTVYEHTGLQSARGATVCRVGLPLRPAIADIAQRMQNNKFATRVQAAMELGVDPYRPIVLVTGGSLGAQSLNTAVANTAQEILRTAQVIHLTGRSKDQQVKTLVEASAGTDVIAGVGSEFANQGDYHIAPYLERIDLAFACADLVICRAGAGTCAELAALGVPAVYVPLPIGNGEQRFNAAGVVDAGGGIMVADRDFTSEWVSHTIPALLADSQRLQFMAQHAFEHGIRDAAQSMAEHIVRVAKDYQHTHNA</sequence>
<dbReference type="HAMAP" id="MF_00033">
    <property type="entry name" value="MurG"/>
    <property type="match status" value="1"/>
</dbReference>
<evidence type="ECO:0000259" key="12">
    <source>
        <dbReference type="Pfam" id="PF04101"/>
    </source>
</evidence>
<dbReference type="CDD" id="cd03785">
    <property type="entry name" value="GT28_MurG"/>
    <property type="match status" value="1"/>
</dbReference>
<organism evidence="13 14">
    <name type="scientific">Galliscardovia ingluviei</name>
    <dbReference type="NCBI Taxonomy" id="1769422"/>
    <lineage>
        <taxon>Bacteria</taxon>
        <taxon>Bacillati</taxon>
        <taxon>Actinomycetota</taxon>
        <taxon>Actinomycetes</taxon>
        <taxon>Bifidobacteriales</taxon>
        <taxon>Bifidobacteriaceae</taxon>
        <taxon>Galliscardovia</taxon>
    </lineage>
</organism>
<dbReference type="AlphaFoldDB" id="A0A8J3EXE3"/>
<evidence type="ECO:0000256" key="8">
    <source>
        <dbReference type="ARBA" id="ARBA00023306"/>
    </source>
</evidence>
<keyword evidence="3 10" id="KW-0328">Glycosyltransferase</keyword>
<evidence type="ECO:0000256" key="4">
    <source>
        <dbReference type="ARBA" id="ARBA00022679"/>
    </source>
</evidence>
<evidence type="ECO:0000256" key="3">
    <source>
        <dbReference type="ARBA" id="ARBA00022676"/>
    </source>
</evidence>
<dbReference type="Pfam" id="PF04101">
    <property type="entry name" value="Glyco_tran_28_C"/>
    <property type="match status" value="1"/>
</dbReference>
<dbReference type="InterPro" id="IPR006009">
    <property type="entry name" value="GlcNAc_MurG"/>
</dbReference>
<evidence type="ECO:0000256" key="6">
    <source>
        <dbReference type="ARBA" id="ARBA00022984"/>
    </source>
</evidence>
<dbReference type="GO" id="GO:0008360">
    <property type="term" value="P:regulation of cell shape"/>
    <property type="evidence" value="ECO:0007669"/>
    <property type="project" value="UniProtKB-KW"/>
</dbReference>
<keyword evidence="1 10" id="KW-1003">Cell membrane</keyword>
<protein>
    <recommendedName>
        <fullName evidence="10">UDP-N-acetylglucosamine--N-acetylmuramyl-(pentapeptide) pyrophosphoryl-undecaprenol N-acetylglucosamine transferase</fullName>
        <ecNumber evidence="10">2.4.1.227</ecNumber>
    </recommendedName>
    <alternativeName>
        <fullName evidence="10">Undecaprenyl-PP-MurNAc-pentapeptide-UDPGlcNAc GlcNAc transferase</fullName>
    </alternativeName>
</protein>
<keyword evidence="14" id="KW-1185">Reference proteome</keyword>
<dbReference type="PANTHER" id="PTHR21015:SF22">
    <property type="entry name" value="GLYCOSYLTRANSFERASE"/>
    <property type="match status" value="1"/>
</dbReference>
<evidence type="ECO:0000256" key="1">
    <source>
        <dbReference type="ARBA" id="ARBA00022475"/>
    </source>
</evidence>
<feature type="domain" description="Glycosyl transferase family 28 C-terminal" evidence="12">
    <location>
        <begin position="196"/>
        <end position="372"/>
    </location>
</feature>
<keyword evidence="7 10" id="KW-0472">Membrane</keyword>
<feature type="binding site" evidence="10">
    <location>
        <position position="203"/>
    </location>
    <ligand>
        <name>UDP-N-acetyl-alpha-D-glucosamine</name>
        <dbReference type="ChEBI" id="CHEBI:57705"/>
    </ligand>
</feature>
<dbReference type="GO" id="GO:0071555">
    <property type="term" value="P:cell wall organization"/>
    <property type="evidence" value="ECO:0007669"/>
    <property type="project" value="UniProtKB-KW"/>
</dbReference>
<dbReference type="InterPro" id="IPR007235">
    <property type="entry name" value="Glyco_trans_28_C"/>
</dbReference>
<feature type="binding site" evidence="10">
    <location>
        <begin position="7"/>
        <end position="9"/>
    </location>
    <ligand>
        <name>UDP-N-acetyl-alpha-D-glucosamine</name>
        <dbReference type="ChEBI" id="CHEBI:57705"/>
    </ligand>
</feature>
<keyword evidence="9 10" id="KW-0961">Cell wall biogenesis/degradation</keyword>
<comment type="caution">
    <text evidence="10">Lacks conserved residue(s) required for the propagation of feature annotation.</text>
</comment>
<comment type="pathway">
    <text evidence="10">Cell wall biogenesis; peptidoglycan biosynthesis.</text>
</comment>
<dbReference type="SUPFAM" id="SSF53756">
    <property type="entry name" value="UDP-Glycosyltransferase/glycogen phosphorylase"/>
    <property type="match status" value="1"/>
</dbReference>
<feature type="binding site" evidence="10">
    <location>
        <position position="314"/>
    </location>
    <ligand>
        <name>UDP-N-acetyl-alpha-D-glucosamine</name>
        <dbReference type="ChEBI" id="CHEBI:57705"/>
    </ligand>
</feature>
<reference evidence="13" key="1">
    <citation type="journal article" date="2014" name="Int. J. Syst. Evol. Microbiol.">
        <title>Complete genome sequence of Corynebacterium casei LMG S-19264T (=DSM 44701T), isolated from a smear-ripened cheese.</title>
        <authorList>
            <consortium name="US DOE Joint Genome Institute (JGI-PGF)"/>
            <person name="Walter F."/>
            <person name="Albersmeier A."/>
            <person name="Kalinowski J."/>
            <person name="Ruckert C."/>
        </authorList>
    </citation>
    <scope>NUCLEOTIDE SEQUENCE</scope>
    <source>
        <strain evidence="13">CCM 8606</strain>
    </source>
</reference>
<keyword evidence="8 10" id="KW-0131">Cell cycle</keyword>
<evidence type="ECO:0000256" key="7">
    <source>
        <dbReference type="ARBA" id="ARBA00023136"/>
    </source>
</evidence>
<comment type="catalytic activity">
    <reaction evidence="10">
        <text>di-trans,octa-cis-undecaprenyl diphospho-N-acetyl-alpha-D-muramoyl-L-alanyl-D-glutamyl-meso-2,6-diaminopimeloyl-D-alanyl-D-alanine + UDP-N-acetyl-alpha-D-glucosamine = di-trans,octa-cis-undecaprenyl diphospho-[N-acetyl-alpha-D-glucosaminyl-(1-&gt;4)]-N-acetyl-alpha-D-muramoyl-L-alanyl-D-glutamyl-meso-2,6-diaminopimeloyl-D-alanyl-D-alanine + UDP + H(+)</text>
        <dbReference type="Rhea" id="RHEA:31227"/>
        <dbReference type="ChEBI" id="CHEBI:15378"/>
        <dbReference type="ChEBI" id="CHEBI:57705"/>
        <dbReference type="ChEBI" id="CHEBI:58223"/>
        <dbReference type="ChEBI" id="CHEBI:61387"/>
        <dbReference type="ChEBI" id="CHEBI:61388"/>
        <dbReference type="EC" id="2.4.1.227"/>
    </reaction>
</comment>
<dbReference type="GO" id="GO:0009252">
    <property type="term" value="P:peptidoglycan biosynthetic process"/>
    <property type="evidence" value="ECO:0007669"/>
    <property type="project" value="UniProtKB-UniRule"/>
</dbReference>
<dbReference type="GO" id="GO:0050511">
    <property type="term" value="F:undecaprenyldiphospho-muramoylpentapeptide beta-N-acetylglucosaminyltransferase activity"/>
    <property type="evidence" value="ECO:0007669"/>
    <property type="project" value="UniProtKB-UniRule"/>
</dbReference>
<dbReference type="PANTHER" id="PTHR21015">
    <property type="entry name" value="UDP-N-ACETYLGLUCOSAMINE--N-ACETYLMURAMYL-(PENTAPEPTIDE) PYROPHOSPHORYL-UNDECAPRENOL N-ACETYLGLUCOSAMINE TRANSFERASE 1"/>
    <property type="match status" value="1"/>
</dbReference>
<evidence type="ECO:0000259" key="11">
    <source>
        <dbReference type="Pfam" id="PF03033"/>
    </source>
</evidence>
<dbReference type="GO" id="GO:0051301">
    <property type="term" value="P:cell division"/>
    <property type="evidence" value="ECO:0007669"/>
    <property type="project" value="UniProtKB-KW"/>
</dbReference>
<dbReference type="Proteomes" id="UP000619536">
    <property type="component" value="Unassembled WGS sequence"/>
</dbReference>
<keyword evidence="2 10" id="KW-0132">Cell division</keyword>
<comment type="similarity">
    <text evidence="10">Belongs to the glycosyltransferase 28 family. MurG subfamily.</text>
</comment>
<evidence type="ECO:0000256" key="5">
    <source>
        <dbReference type="ARBA" id="ARBA00022960"/>
    </source>
</evidence>
<comment type="subcellular location">
    <subcellularLocation>
        <location evidence="10">Cell membrane</location>
        <topology evidence="10">Peripheral membrane protein</topology>
        <orientation evidence="10">Cytoplasmic side</orientation>
    </subcellularLocation>
</comment>
<evidence type="ECO:0000256" key="9">
    <source>
        <dbReference type="ARBA" id="ARBA00023316"/>
    </source>
</evidence>
<proteinExistence type="inferred from homology"/>
<dbReference type="UniPathway" id="UPA00219"/>